<dbReference type="InterPro" id="IPR043036">
    <property type="entry name" value="Phosphoprotein_C_viral"/>
</dbReference>
<comment type="subcellular location">
    <subcellularLocation>
        <location evidence="1">Host cytoplasm</location>
    </subcellularLocation>
    <subcellularLocation>
        <location evidence="2">Virion</location>
    </subcellularLocation>
</comment>
<keyword evidence="5" id="KW-0597">Phosphoprotein</keyword>
<feature type="region of interest" description="Disordered" evidence="12">
    <location>
        <begin position="1"/>
        <end position="92"/>
    </location>
</feature>
<accession>B3FRK7</accession>
<keyword evidence="8" id="KW-0143">Chaperone</keyword>
<comment type="subunit">
    <text evidence="11">Homodimer. Interacts with the L polymerase; the association of P and L forms the polymerase complex and positions P optimally for encapsidation of newly synthesized genomes with the nucleoprotein. Interacts (via N-terminus) with N(0). Interacts (via C-terminus) with N in ribonucleocapsid (via C-terminus); this interaction allows to package the L polymerase in the virion and positions the polymerase on the template, since P acts as a bridge between N and L.</text>
</comment>
<organism evidence="13 14">
    <name type="scientific">Cocal virus</name>
    <name type="common">COCV</name>
    <dbReference type="NCBI Taxonomy" id="50713"/>
    <lineage>
        <taxon>Viruses</taxon>
        <taxon>Riboviria</taxon>
        <taxon>Orthornavirae</taxon>
        <taxon>Negarnaviricota</taxon>
        <taxon>Haploviricotina</taxon>
        <taxon>Monjiviricetes</taxon>
        <taxon>Mononegavirales</taxon>
        <taxon>Rhabdoviridae</taxon>
        <taxon>Alpharhabdovirinae</taxon>
        <taxon>Vesiculovirus</taxon>
        <taxon>Vesiculovirus cocal</taxon>
    </lineage>
</organism>
<evidence type="ECO:0000313" key="14">
    <source>
        <dbReference type="Proteomes" id="UP000137463"/>
    </source>
</evidence>
<keyword evidence="7" id="KW-0693">Viral RNA replication</keyword>
<evidence type="ECO:0000256" key="8">
    <source>
        <dbReference type="ARBA" id="ARBA00023186"/>
    </source>
</evidence>
<evidence type="ECO:0000256" key="12">
    <source>
        <dbReference type="SAM" id="MobiDB-lite"/>
    </source>
</evidence>
<evidence type="ECO:0000256" key="11">
    <source>
        <dbReference type="ARBA" id="ARBA00050005"/>
    </source>
</evidence>
<evidence type="ECO:0000256" key="5">
    <source>
        <dbReference type="ARBA" id="ARBA00022553"/>
    </source>
</evidence>
<dbReference type="SUPFAM" id="SSF160892">
    <property type="entry name" value="Phosphoprotein oligomerization domain-like"/>
    <property type="match status" value="1"/>
</dbReference>
<dbReference type="Gene3D" id="1.10.8.440">
    <property type="entry name" value="Vesicular stomatitis virus phosphoprotein C-terminal domain"/>
    <property type="match status" value="1"/>
</dbReference>
<dbReference type="InterPro" id="IPR048220">
    <property type="entry name" value="P-protein-C_vesiculovirus"/>
</dbReference>
<dbReference type="GO" id="GO:0003968">
    <property type="term" value="F:RNA-directed RNA polymerase activity"/>
    <property type="evidence" value="ECO:0007669"/>
    <property type="project" value="InterPro"/>
</dbReference>
<evidence type="ECO:0000256" key="4">
    <source>
        <dbReference type="ARBA" id="ARBA00020572"/>
    </source>
</evidence>
<evidence type="ECO:0000256" key="10">
    <source>
        <dbReference type="ARBA" id="ARBA00032207"/>
    </source>
</evidence>
<sequence length="264" mass="29714">MESLNKVKEHMKSYSKLDDAVQEIDDMESNREEKTNFDLFQEEGIDVHAIPSYYQNQEDDDEDGFTDEESAEVSSEDRKSAVEGYEDEEADDYVDDEVPVVFTSNWKQPELESSGDGKTLLLTVPEGLTTEQRTQWNATIKALVQSAKYWNIAECTVEDIDQGIMMKERQMTPDVYKGTPVKAAPPSSPEAPSDVWALCGKTKTFPARKAGVTPLVVTLEELFSSRGEFISVGGHGKMSLKEAIILGLRHKRLYNQARVKYNLV</sequence>
<evidence type="ECO:0000256" key="1">
    <source>
        <dbReference type="ARBA" id="ARBA00004192"/>
    </source>
</evidence>
<dbReference type="Proteomes" id="UP000137463">
    <property type="component" value="Segment"/>
</dbReference>
<dbReference type="Pfam" id="PF00922">
    <property type="entry name" value="Phosphoprotein"/>
    <property type="match status" value="1"/>
</dbReference>
<keyword evidence="9" id="KW-1035">Host cytoplasm</keyword>
<dbReference type="CDD" id="cd21033">
    <property type="entry name" value="VSV_P-protein-C_like"/>
    <property type="match status" value="1"/>
</dbReference>
<organismHost>
    <name type="scientific">Bos taurus</name>
    <name type="common">Bovine</name>
    <dbReference type="NCBI Taxonomy" id="9913"/>
</organismHost>
<proteinExistence type="inferred from homology"/>
<name>B3FRK7_COCAV</name>
<feature type="compositionally biased region" description="Acidic residues" evidence="12">
    <location>
        <begin position="57"/>
        <end position="71"/>
    </location>
</feature>
<dbReference type="GO" id="GO:0030430">
    <property type="term" value="C:host cell cytoplasm"/>
    <property type="evidence" value="ECO:0007669"/>
    <property type="project" value="UniProtKB-SubCell"/>
</dbReference>
<dbReference type="EMBL" id="EU373657">
    <property type="protein sequence ID" value="ACB47435.1"/>
    <property type="molecule type" value="Viral_cRNA"/>
</dbReference>
<reference evidence="13 14" key="1">
    <citation type="journal article" date="2008" name="Arch. Virol.">
        <title>Characterization of the full-length genomic sequences of vesicular stomatitis Cocal and Alagoas viruses.</title>
        <authorList>
            <person name="Pauszek S.J."/>
            <person name="Allende R."/>
            <person name="Rodriguez L.L."/>
        </authorList>
    </citation>
    <scope>NUCLEOTIDE SEQUENCE [LARGE SCALE GENOMIC DNA]</scope>
    <source>
        <strain evidence="13">Indiana 2</strain>
    </source>
</reference>
<organismHost>
    <name type="scientific">Insecta</name>
    <name type="common">insects</name>
    <dbReference type="NCBI Taxonomy" id="50557"/>
</organismHost>
<evidence type="ECO:0000256" key="6">
    <source>
        <dbReference type="ARBA" id="ARBA00022844"/>
    </source>
</evidence>
<dbReference type="InterPro" id="IPR037263">
    <property type="entry name" value="Phosphoprotein_central"/>
</dbReference>
<dbReference type="GO" id="GO:0044423">
    <property type="term" value="C:virion component"/>
    <property type="evidence" value="ECO:0007669"/>
    <property type="project" value="UniProtKB-KW"/>
</dbReference>
<evidence type="ECO:0000256" key="2">
    <source>
        <dbReference type="ARBA" id="ARBA00004328"/>
    </source>
</evidence>
<dbReference type="OrthoDB" id="10363at10239"/>
<evidence type="ECO:0000256" key="3">
    <source>
        <dbReference type="ARBA" id="ARBA00008502"/>
    </source>
</evidence>
<evidence type="ECO:0000256" key="9">
    <source>
        <dbReference type="ARBA" id="ARBA00023200"/>
    </source>
</evidence>
<feature type="compositionally biased region" description="Basic and acidic residues" evidence="12">
    <location>
        <begin position="1"/>
        <end position="19"/>
    </location>
</feature>
<dbReference type="KEGG" id="vg:26131811"/>
<protein>
    <recommendedName>
        <fullName evidence="4">Phosphoprotein</fullName>
    </recommendedName>
    <alternativeName>
        <fullName evidence="10">Protein M1</fullName>
    </alternativeName>
</protein>
<organismHost>
    <name type="scientific">Equus caballus</name>
    <name type="common">Horse</name>
    <dbReference type="NCBI Taxonomy" id="9796"/>
</organismHost>
<keyword evidence="6" id="KW-0946">Virion</keyword>
<evidence type="ECO:0000313" key="13">
    <source>
        <dbReference type="EMBL" id="ACB47435.1"/>
    </source>
</evidence>
<dbReference type="Gene3D" id="6.10.140.830">
    <property type="match status" value="1"/>
</dbReference>
<comment type="similarity">
    <text evidence="3">Belongs to the vesiculovirus protein P family.</text>
</comment>
<evidence type="ECO:0000256" key="7">
    <source>
        <dbReference type="ARBA" id="ARBA00022953"/>
    </source>
</evidence>
<keyword evidence="14" id="KW-1185">Reference proteome</keyword>
<dbReference type="GeneID" id="26131811"/>
<dbReference type="RefSeq" id="YP_009177648.1">
    <property type="nucleotide sequence ID" value="NC_028255.1"/>
</dbReference>